<accession>A0A5N6YLP2</accession>
<dbReference type="Proteomes" id="UP000325558">
    <property type="component" value="Unassembled WGS sequence"/>
</dbReference>
<sequence>MMNRTPSGNPHHLIFACIFDGFNVHGSSSFIHSHDDPLENSRKGDIQLASLHHKGYPSIVSTSNH</sequence>
<reference evidence="1" key="1">
    <citation type="submission" date="2019-04" db="EMBL/GenBank/DDBJ databases">
        <title>Friends and foes A comparative genomics study of 23 Aspergillus species from section Flavi.</title>
        <authorList>
            <consortium name="DOE Joint Genome Institute"/>
            <person name="Kjaerbolling I."/>
            <person name="Vesth T."/>
            <person name="Frisvad J.C."/>
            <person name="Nybo J.L."/>
            <person name="Theobald S."/>
            <person name="Kildgaard S."/>
            <person name="Isbrandt T."/>
            <person name="Kuo A."/>
            <person name="Sato A."/>
            <person name="Lyhne E.K."/>
            <person name="Kogle M.E."/>
            <person name="Wiebenga A."/>
            <person name="Kun R.S."/>
            <person name="Lubbers R.J."/>
            <person name="Makela M.R."/>
            <person name="Barry K."/>
            <person name="Chovatia M."/>
            <person name="Clum A."/>
            <person name="Daum C."/>
            <person name="Haridas S."/>
            <person name="He G."/>
            <person name="LaButti K."/>
            <person name="Lipzen A."/>
            <person name="Mondo S."/>
            <person name="Riley R."/>
            <person name="Salamov A."/>
            <person name="Simmons B.A."/>
            <person name="Magnuson J.K."/>
            <person name="Henrissat B."/>
            <person name="Mortensen U.H."/>
            <person name="Larsen T.O."/>
            <person name="Devries R.P."/>
            <person name="Grigoriev I.V."/>
            <person name="Machida M."/>
            <person name="Baker S.E."/>
            <person name="Andersen M.R."/>
        </authorList>
    </citation>
    <scope>NUCLEOTIDE SEQUENCE</scope>
    <source>
        <strain evidence="1">CBS 117612</strain>
    </source>
</reference>
<proteinExistence type="predicted"/>
<dbReference type="PROSITE" id="PS51257">
    <property type="entry name" value="PROKAR_LIPOPROTEIN"/>
    <property type="match status" value="1"/>
</dbReference>
<gene>
    <name evidence="1" type="ORF">BDV24DRAFT_125297</name>
</gene>
<organism evidence="1">
    <name type="scientific">Aspergillus arachidicola</name>
    <dbReference type="NCBI Taxonomy" id="656916"/>
    <lineage>
        <taxon>Eukaryota</taxon>
        <taxon>Fungi</taxon>
        <taxon>Dikarya</taxon>
        <taxon>Ascomycota</taxon>
        <taxon>Pezizomycotina</taxon>
        <taxon>Eurotiomycetes</taxon>
        <taxon>Eurotiomycetidae</taxon>
        <taxon>Eurotiales</taxon>
        <taxon>Aspergillaceae</taxon>
        <taxon>Aspergillus</taxon>
        <taxon>Aspergillus subgen. Circumdati</taxon>
    </lineage>
</organism>
<evidence type="ECO:0000313" key="1">
    <source>
        <dbReference type="EMBL" id="KAE8345526.1"/>
    </source>
</evidence>
<dbReference type="AlphaFoldDB" id="A0A5N6YLP2"/>
<dbReference type="EMBL" id="ML737119">
    <property type="protein sequence ID" value="KAE8345526.1"/>
    <property type="molecule type" value="Genomic_DNA"/>
</dbReference>
<protein>
    <submittedName>
        <fullName evidence="1">Uncharacterized protein</fullName>
    </submittedName>
</protein>
<name>A0A5N6YLP2_9EURO</name>